<dbReference type="Pfam" id="PF20103">
    <property type="entry name" value="DUF6493"/>
    <property type="match status" value="1"/>
</dbReference>
<reference evidence="3 4" key="1">
    <citation type="submission" date="2016-10" db="EMBL/GenBank/DDBJ databases">
        <title>Genome sequence of Rothia aeria strain JCM11412.</title>
        <authorList>
            <person name="Nambu T."/>
        </authorList>
    </citation>
    <scope>NUCLEOTIDE SEQUENCE [LARGE SCALE GENOMIC DNA]</scope>
    <source>
        <strain evidence="3 4">JCM 11412</strain>
    </source>
</reference>
<dbReference type="AlphaFoldDB" id="A0A2Z5R3V0"/>
<sequence>MREKSAREYRNIEQFFRNDPVLLEREFWDAFTVEGVIAQSKWDPALQPEYRSPSFSALAQVMCETFPEIRPRFLDETLKGLLRDYSAHHVRHFYRAHAALQPTPQEITERFVLYLSVLGTAYSPVIAMAQDLLEQAVYELSDTQARELIEVSATVLTRTEKKVLRAQIRLLSSLLEVHPECTEQVSQTVQDAFKSMPLDLQDEAQKLINDPVRETPTHQDAAGSITVPDNTPKDCEPQGCLTPRPPIATDRELMECLAATFQGGDGTDIPRILEYLEHAESLEINDAEQKLLWETRNLLIESPSSIYTLSSPNIPYLAIAALIKSGQIQHADIAKIPIIPTWYTERLYLSDEHGNPVTVDEQTLKEHQSRPINVKATGTEIRLNERGPHMLLMEQLFSLILRIKTQKPT</sequence>
<gene>
    <name evidence="3" type="ORF">RA11412_1720</name>
</gene>
<dbReference type="KEGG" id="raj:RA11412_1720"/>
<name>A0A2Z5R3V0_9MICC</name>
<feature type="region of interest" description="Disordered" evidence="1">
    <location>
        <begin position="214"/>
        <end position="238"/>
    </location>
</feature>
<feature type="domain" description="DUF6493" evidence="2">
    <location>
        <begin position="8"/>
        <end position="162"/>
    </location>
</feature>
<dbReference type="InterPro" id="IPR045472">
    <property type="entry name" value="DUF6493"/>
</dbReference>
<dbReference type="EMBL" id="AP017895">
    <property type="protein sequence ID" value="BAV88019.1"/>
    <property type="molecule type" value="Genomic_DNA"/>
</dbReference>
<protein>
    <recommendedName>
        <fullName evidence="2">DUF6493 domain-containing protein</fullName>
    </recommendedName>
</protein>
<evidence type="ECO:0000313" key="4">
    <source>
        <dbReference type="Proteomes" id="UP000250241"/>
    </source>
</evidence>
<evidence type="ECO:0000259" key="2">
    <source>
        <dbReference type="Pfam" id="PF20103"/>
    </source>
</evidence>
<organism evidence="3 4">
    <name type="scientific">Rothia aeria</name>
    <dbReference type="NCBI Taxonomy" id="172042"/>
    <lineage>
        <taxon>Bacteria</taxon>
        <taxon>Bacillati</taxon>
        <taxon>Actinomycetota</taxon>
        <taxon>Actinomycetes</taxon>
        <taxon>Micrococcales</taxon>
        <taxon>Micrococcaceae</taxon>
        <taxon>Rothia</taxon>
    </lineage>
</organism>
<evidence type="ECO:0000256" key="1">
    <source>
        <dbReference type="SAM" id="MobiDB-lite"/>
    </source>
</evidence>
<evidence type="ECO:0000313" key="3">
    <source>
        <dbReference type="EMBL" id="BAV88019.1"/>
    </source>
</evidence>
<accession>A0A2Z5R3V0</accession>
<proteinExistence type="predicted"/>
<dbReference type="Proteomes" id="UP000250241">
    <property type="component" value="Chromosome"/>
</dbReference>
<keyword evidence="4" id="KW-1185">Reference proteome</keyword>